<proteinExistence type="predicted"/>
<dbReference type="RefSeq" id="WP_209472722.1">
    <property type="nucleotide sequence ID" value="NZ_CP053383.1"/>
</dbReference>
<protein>
    <submittedName>
        <fullName evidence="1">Uncharacterized protein</fullName>
    </submittedName>
</protein>
<organism evidence="1 2">
    <name type="scientific">Halomonas sulfidivorans</name>
    <dbReference type="NCBI Taxonomy" id="2733488"/>
    <lineage>
        <taxon>Bacteria</taxon>
        <taxon>Pseudomonadati</taxon>
        <taxon>Pseudomonadota</taxon>
        <taxon>Gammaproteobacteria</taxon>
        <taxon>Oceanospirillales</taxon>
        <taxon>Halomonadaceae</taxon>
        <taxon>Halomonas</taxon>
    </lineage>
</organism>
<name>A0ABX7WIY2_9GAMM</name>
<sequence length="146" mass="16843">MFTEKQLSKIAECDVSIIGKKINKYKKATVLTTEDINYIRSEFDIAKARLAKETEAKYLNRSKERRELGSDRYVVRVEKSNIYHNYIAYVLDTCLTDSVTDKSKWEVMCQGKSISRAKRIAAALNKMEDLKNPSEENKLIININKA</sequence>
<evidence type="ECO:0000313" key="1">
    <source>
        <dbReference type="EMBL" id="QTP59562.1"/>
    </source>
</evidence>
<evidence type="ECO:0000313" key="2">
    <source>
        <dbReference type="Proteomes" id="UP000671845"/>
    </source>
</evidence>
<keyword evidence="2" id="KW-1185">Reference proteome</keyword>
<accession>A0ABX7WIY2</accession>
<dbReference type="EMBL" id="CP053383">
    <property type="protein sequence ID" value="QTP59562.1"/>
    <property type="molecule type" value="Genomic_DNA"/>
</dbReference>
<reference evidence="1 2" key="1">
    <citation type="journal article" date="2021" name="Front. Microbiol.">
        <title>Aerobic Denitrification and Heterotrophic Sulfur Oxidation in the Genus Halomonas Revealed by Six Novel Species Characterizations and Genome-Based Analysis.</title>
        <authorList>
            <person name="Wang L."/>
            <person name="Shao Z."/>
        </authorList>
    </citation>
    <scope>NUCLEOTIDE SEQUENCE [LARGE SCALE GENOMIC DNA]</scope>
    <source>
        <strain evidence="1 2">MCCC 1A13718</strain>
    </source>
</reference>
<gene>
    <name evidence="1" type="ORF">HNO53_13045</name>
</gene>
<dbReference type="Proteomes" id="UP000671845">
    <property type="component" value="Chromosome"/>
</dbReference>